<organism evidence="2 3">
    <name type="scientific">Spirosoma foliorum</name>
    <dbReference type="NCBI Taxonomy" id="2710596"/>
    <lineage>
        <taxon>Bacteria</taxon>
        <taxon>Pseudomonadati</taxon>
        <taxon>Bacteroidota</taxon>
        <taxon>Cytophagia</taxon>
        <taxon>Cytophagales</taxon>
        <taxon>Cytophagaceae</taxon>
        <taxon>Spirosoma</taxon>
    </lineage>
</organism>
<keyword evidence="3" id="KW-1185">Reference proteome</keyword>
<feature type="region of interest" description="Disordered" evidence="1">
    <location>
        <begin position="71"/>
        <end position="145"/>
    </location>
</feature>
<protein>
    <submittedName>
        <fullName evidence="2">Uncharacterized protein</fullName>
    </submittedName>
</protein>
<evidence type="ECO:0000313" key="3">
    <source>
        <dbReference type="Proteomes" id="UP000515369"/>
    </source>
</evidence>
<gene>
    <name evidence="2" type="ORF">H3H32_11165</name>
</gene>
<feature type="compositionally biased region" description="Basic and acidic residues" evidence="1">
    <location>
        <begin position="78"/>
        <end position="98"/>
    </location>
</feature>
<evidence type="ECO:0000256" key="1">
    <source>
        <dbReference type="SAM" id="MobiDB-lite"/>
    </source>
</evidence>
<feature type="compositionally biased region" description="Polar residues" evidence="1">
    <location>
        <begin position="99"/>
        <end position="115"/>
    </location>
</feature>
<accession>A0A7G5H2R0</accession>
<dbReference type="AlphaFoldDB" id="A0A7G5H2R0"/>
<dbReference type="RefSeq" id="WP_182462763.1">
    <property type="nucleotide sequence ID" value="NZ_CP059732.1"/>
</dbReference>
<proteinExistence type="predicted"/>
<reference evidence="2 3" key="1">
    <citation type="submission" date="2020-07" db="EMBL/GenBank/DDBJ databases">
        <title>Spirosoma foliorum sp. nov., isolated from the leaves on the Nejang mountain Korea, Republic of.</title>
        <authorList>
            <person name="Ho H."/>
            <person name="Lee Y.-J."/>
            <person name="Nurcahyanto D.-A."/>
            <person name="Kim S.-G."/>
        </authorList>
    </citation>
    <scope>NUCLEOTIDE SEQUENCE [LARGE SCALE GENOMIC DNA]</scope>
    <source>
        <strain evidence="2 3">PL0136</strain>
    </source>
</reference>
<dbReference type="EMBL" id="CP059732">
    <property type="protein sequence ID" value="QMW05402.1"/>
    <property type="molecule type" value="Genomic_DNA"/>
</dbReference>
<dbReference type="KEGG" id="sfol:H3H32_11165"/>
<name>A0A7G5H2R0_9BACT</name>
<sequence>MATLEDMYARHDREMKNLMKDQQISWNVLNERYGKGNIPTDVYQQWDQQHGNTRLHGLRAQHQAELEAYPLNPLEYRYQQEKSQKEKDPTPDIFEQLKQKQQPVQDISSKQSQPNPQKPDPDDVFAALRRKQQEQDRHVPGDDDR</sequence>
<feature type="compositionally biased region" description="Basic and acidic residues" evidence="1">
    <location>
        <begin position="131"/>
        <end position="145"/>
    </location>
</feature>
<dbReference type="Proteomes" id="UP000515369">
    <property type="component" value="Chromosome"/>
</dbReference>
<evidence type="ECO:0000313" key="2">
    <source>
        <dbReference type="EMBL" id="QMW05402.1"/>
    </source>
</evidence>